<dbReference type="RefSeq" id="WP_243511265.1">
    <property type="nucleotide sequence ID" value="NZ_CP094534.1"/>
</dbReference>
<feature type="chain" id="PRO_5045385647" description="Lipoprotein" evidence="1">
    <location>
        <begin position="26"/>
        <end position="177"/>
    </location>
</feature>
<keyword evidence="3" id="KW-1185">Reference proteome</keyword>
<gene>
    <name evidence="2" type="ORF">MTP16_15410</name>
</gene>
<dbReference type="Proteomes" id="UP000831390">
    <property type="component" value="Chromosome"/>
</dbReference>
<evidence type="ECO:0000313" key="3">
    <source>
        <dbReference type="Proteomes" id="UP000831390"/>
    </source>
</evidence>
<evidence type="ECO:0000256" key="1">
    <source>
        <dbReference type="SAM" id="SignalP"/>
    </source>
</evidence>
<sequence length="177" mass="19677">MALLRFLRSSAFVLLGPVLWGGCCANNVCEPDDPLADAVKLRFSPRFAPDDLDTLIVLRYPKKVTTTTRPETVTLVRIRVPLRGDSILINNNTPFTRTGNTTLGNYRYDVQYLAHPNGVRKGVPTTAFVIDSVRIQGSFEGDGCCTQYTNTTKTVYYDSSGVKKTLDLKEKPFLLIP</sequence>
<dbReference type="PROSITE" id="PS51257">
    <property type="entry name" value="PROKAR_LIPOPROTEIN"/>
    <property type="match status" value="1"/>
</dbReference>
<proteinExistence type="predicted"/>
<accession>A0ABY4B024</accession>
<evidence type="ECO:0000313" key="2">
    <source>
        <dbReference type="EMBL" id="UOE32513.1"/>
    </source>
</evidence>
<protein>
    <recommendedName>
        <fullName evidence="4">Lipoprotein</fullName>
    </recommendedName>
</protein>
<evidence type="ECO:0008006" key="4">
    <source>
        <dbReference type="Google" id="ProtNLM"/>
    </source>
</evidence>
<organism evidence="2 3">
    <name type="scientific">Hymenobacter monticola</name>
    <dbReference type="NCBI Taxonomy" id="1705399"/>
    <lineage>
        <taxon>Bacteria</taxon>
        <taxon>Pseudomonadati</taxon>
        <taxon>Bacteroidota</taxon>
        <taxon>Cytophagia</taxon>
        <taxon>Cytophagales</taxon>
        <taxon>Hymenobacteraceae</taxon>
        <taxon>Hymenobacter</taxon>
    </lineage>
</organism>
<keyword evidence="1" id="KW-0732">Signal</keyword>
<feature type="signal peptide" evidence="1">
    <location>
        <begin position="1"/>
        <end position="25"/>
    </location>
</feature>
<reference evidence="2 3" key="1">
    <citation type="submission" date="2022-03" db="EMBL/GenBank/DDBJ databases">
        <title>Hymenobactersp. isolated from the air.</title>
        <authorList>
            <person name="Won M."/>
            <person name="Kwon S.-W."/>
        </authorList>
    </citation>
    <scope>NUCLEOTIDE SEQUENCE [LARGE SCALE GENOMIC DNA]</scope>
    <source>
        <strain evidence="2 3">KACC 22596</strain>
    </source>
</reference>
<dbReference type="EMBL" id="CP094534">
    <property type="protein sequence ID" value="UOE32513.1"/>
    <property type="molecule type" value="Genomic_DNA"/>
</dbReference>
<name>A0ABY4B024_9BACT</name>